<reference evidence="1" key="1">
    <citation type="submission" date="2014-09" db="EMBL/GenBank/DDBJ databases">
        <authorList>
            <person name="Magalhaes I.L.F."/>
            <person name="Oliveira U."/>
            <person name="Santos F.R."/>
            <person name="Vidigal T.H.D.A."/>
            <person name="Brescovit A.D."/>
            <person name="Santos A.J."/>
        </authorList>
    </citation>
    <scope>NUCLEOTIDE SEQUENCE</scope>
    <source>
        <tissue evidence="1">Shoot tissue taken approximately 20 cm above the soil surface</tissue>
    </source>
</reference>
<dbReference type="AlphaFoldDB" id="A0A0A9B4U5"/>
<protein>
    <submittedName>
        <fullName evidence="1">Uncharacterized protein</fullName>
    </submittedName>
</protein>
<evidence type="ECO:0000313" key="1">
    <source>
        <dbReference type="EMBL" id="JAD58406.1"/>
    </source>
</evidence>
<dbReference type="EMBL" id="GBRH01239489">
    <property type="protein sequence ID" value="JAD58406.1"/>
    <property type="molecule type" value="Transcribed_RNA"/>
</dbReference>
<reference evidence="1" key="2">
    <citation type="journal article" date="2015" name="Data Brief">
        <title>Shoot transcriptome of the giant reed, Arundo donax.</title>
        <authorList>
            <person name="Barrero R.A."/>
            <person name="Guerrero F.D."/>
            <person name="Moolhuijzen P."/>
            <person name="Goolsby J.A."/>
            <person name="Tidwell J."/>
            <person name="Bellgard S.E."/>
            <person name="Bellgard M.I."/>
        </authorList>
    </citation>
    <scope>NUCLEOTIDE SEQUENCE</scope>
    <source>
        <tissue evidence="1">Shoot tissue taken approximately 20 cm above the soil surface</tissue>
    </source>
</reference>
<organism evidence="1">
    <name type="scientific">Arundo donax</name>
    <name type="common">Giant reed</name>
    <name type="synonym">Donax arundinaceus</name>
    <dbReference type="NCBI Taxonomy" id="35708"/>
    <lineage>
        <taxon>Eukaryota</taxon>
        <taxon>Viridiplantae</taxon>
        <taxon>Streptophyta</taxon>
        <taxon>Embryophyta</taxon>
        <taxon>Tracheophyta</taxon>
        <taxon>Spermatophyta</taxon>
        <taxon>Magnoliopsida</taxon>
        <taxon>Liliopsida</taxon>
        <taxon>Poales</taxon>
        <taxon>Poaceae</taxon>
        <taxon>PACMAD clade</taxon>
        <taxon>Arundinoideae</taxon>
        <taxon>Arundineae</taxon>
        <taxon>Arundo</taxon>
    </lineage>
</organism>
<sequence>MLSNVDVSFQKKSNVDLVQ</sequence>
<accession>A0A0A9B4U5</accession>
<name>A0A0A9B4U5_ARUDO</name>
<proteinExistence type="predicted"/>